<dbReference type="OrthoDB" id="6137645at2759"/>
<feature type="domain" description="WSC" evidence="3">
    <location>
        <begin position="203"/>
        <end position="292"/>
    </location>
</feature>
<dbReference type="SUPFAM" id="SSF56436">
    <property type="entry name" value="C-type lectin-like"/>
    <property type="match status" value="3"/>
</dbReference>
<dbReference type="Pfam" id="PF01822">
    <property type="entry name" value="WSC"/>
    <property type="match status" value="1"/>
</dbReference>
<dbReference type="AlphaFoldDB" id="A0A433U630"/>
<dbReference type="SMART" id="SM00034">
    <property type="entry name" value="CLECT"/>
    <property type="match status" value="2"/>
</dbReference>
<dbReference type="EMBL" id="RQTK01000059">
    <property type="protein sequence ID" value="RUS89299.1"/>
    <property type="molecule type" value="Genomic_DNA"/>
</dbReference>
<evidence type="ECO:0000313" key="5">
    <source>
        <dbReference type="Proteomes" id="UP000271974"/>
    </source>
</evidence>
<dbReference type="InterPro" id="IPR016186">
    <property type="entry name" value="C-type_lectin-like/link_sf"/>
</dbReference>
<dbReference type="InterPro" id="IPR018378">
    <property type="entry name" value="C-type_lectin_CS"/>
</dbReference>
<evidence type="ECO:0008006" key="6">
    <source>
        <dbReference type="Google" id="ProtNLM"/>
    </source>
</evidence>
<feature type="domain" description="C-type lectin" evidence="2">
    <location>
        <begin position="311"/>
        <end position="424"/>
    </location>
</feature>
<dbReference type="STRING" id="188477.A0A433U630"/>
<dbReference type="Pfam" id="PF24605">
    <property type="entry name" value="CEMIP_X"/>
    <property type="match status" value="1"/>
</dbReference>
<dbReference type="PROSITE" id="PS00615">
    <property type="entry name" value="C_TYPE_LECTIN_1"/>
    <property type="match status" value="1"/>
</dbReference>
<dbReference type="CDD" id="cd00037">
    <property type="entry name" value="CLECT"/>
    <property type="match status" value="2"/>
</dbReference>
<dbReference type="InterPro" id="IPR001304">
    <property type="entry name" value="C-type_lectin-like"/>
</dbReference>
<comment type="caution">
    <text evidence="4">The sequence shown here is derived from an EMBL/GenBank/DDBJ whole genome shotgun (WGS) entry which is preliminary data.</text>
</comment>
<dbReference type="PROSITE" id="PS50041">
    <property type="entry name" value="C_TYPE_LECTIN_2"/>
    <property type="match status" value="2"/>
</dbReference>
<feature type="domain" description="C-type lectin" evidence="2">
    <location>
        <begin position="557"/>
        <end position="662"/>
    </location>
</feature>
<keyword evidence="5" id="KW-1185">Reference proteome</keyword>
<dbReference type="InterPro" id="IPR050976">
    <property type="entry name" value="Snaclec"/>
</dbReference>
<sequence length="684" mass="75839">MEGKLGSKFIVRTNMSYTIRWNNSLGDVPTMVRVRAFYGLQEHDVIRLAICFPKTTTQFEIKSWNPKIDGRQFLPNFVSSLDELDADTTMTAFYWDKDSGYFYLKLTSDKTLERVDQMCPGDECRDVTIRRLDGGPGPAYCDDVATPFVTDQTFGPVPPPPPCKGHGSPEGLGAPVQVAPPEAMQTSTKCAQLPVADASARGPQESRGCFKDPEVDAVYSRLYASMTPQLCMDRCFMRGYAYAGLTSGTICECEQLYNPIEALDRAECNVPCSGDPDQTCGGGGKTEVYTTGLVRPPPAPRCGPGHRGVVFDDICLYPSPAQEAYPLAQRTCLLMGGTLTKIDSARKQTAIVNFLTGITEHVWVGTAHYGDHWVHLDGTPLTSYTNWRSGADQVDKVRFMRLNAGDNFKWDNYGYWDRNMAMCDIPLNWVLDHSPRVCGQDHLGLRAVEGAPCFASVGSEFNNLQAEYKCHVVGGRLAPADTPREKANIDNFLFMYGIATSYWIGGNGTTPDKGLGYENKYFPDLREYSKSSRMLALCMLDEVDTVQKCPTGWIPGPENNCYLNKGAITRIFEEVGVYCNGDRSHVLRIESDVENEFIRKMVPDSRVWLDLRYYPAADAFLSSDGQRSLFSAWSKDSPRQHLGNGMCAGLDTASGLWRNKQCYSGSHTVICEMHLSLVPTVSGI</sequence>
<dbReference type="Pfam" id="PF00059">
    <property type="entry name" value="Lectin_C"/>
    <property type="match status" value="2"/>
</dbReference>
<evidence type="ECO:0000259" key="3">
    <source>
        <dbReference type="PROSITE" id="PS51212"/>
    </source>
</evidence>
<reference evidence="4 5" key="1">
    <citation type="submission" date="2019-01" db="EMBL/GenBank/DDBJ databases">
        <title>A draft genome assembly of the solar-powered sea slug Elysia chlorotica.</title>
        <authorList>
            <person name="Cai H."/>
            <person name="Li Q."/>
            <person name="Fang X."/>
            <person name="Li J."/>
            <person name="Curtis N.E."/>
            <person name="Altenburger A."/>
            <person name="Shibata T."/>
            <person name="Feng M."/>
            <person name="Maeda T."/>
            <person name="Schwartz J.A."/>
            <person name="Shigenobu S."/>
            <person name="Lundholm N."/>
            <person name="Nishiyama T."/>
            <person name="Yang H."/>
            <person name="Hasebe M."/>
            <person name="Li S."/>
            <person name="Pierce S.K."/>
            <person name="Wang J."/>
        </authorList>
    </citation>
    <scope>NUCLEOTIDE SEQUENCE [LARGE SCALE GENOMIC DNA]</scope>
    <source>
        <strain evidence="4">EC2010</strain>
        <tissue evidence="4">Whole organism of an adult</tissue>
    </source>
</reference>
<evidence type="ECO:0000259" key="2">
    <source>
        <dbReference type="PROSITE" id="PS50041"/>
    </source>
</evidence>
<dbReference type="PANTHER" id="PTHR22991">
    <property type="entry name" value="PROTEIN CBG13490"/>
    <property type="match status" value="1"/>
</dbReference>
<name>A0A433U630_ELYCH</name>
<accession>A0A433U630</accession>
<organism evidence="4 5">
    <name type="scientific">Elysia chlorotica</name>
    <name type="common">Eastern emerald elysia</name>
    <name type="synonym">Sea slug</name>
    <dbReference type="NCBI Taxonomy" id="188477"/>
    <lineage>
        <taxon>Eukaryota</taxon>
        <taxon>Metazoa</taxon>
        <taxon>Spiralia</taxon>
        <taxon>Lophotrochozoa</taxon>
        <taxon>Mollusca</taxon>
        <taxon>Gastropoda</taxon>
        <taxon>Heterobranchia</taxon>
        <taxon>Euthyneura</taxon>
        <taxon>Panpulmonata</taxon>
        <taxon>Sacoglossa</taxon>
        <taxon>Placobranchoidea</taxon>
        <taxon>Plakobranchidae</taxon>
        <taxon>Elysia</taxon>
    </lineage>
</organism>
<evidence type="ECO:0000313" key="4">
    <source>
        <dbReference type="EMBL" id="RUS89299.1"/>
    </source>
</evidence>
<gene>
    <name evidence="4" type="ORF">EGW08_002906</name>
</gene>
<dbReference type="PROSITE" id="PS51212">
    <property type="entry name" value="WSC"/>
    <property type="match status" value="1"/>
</dbReference>
<dbReference type="Gene3D" id="3.10.100.10">
    <property type="entry name" value="Mannose-Binding Protein A, subunit A"/>
    <property type="match status" value="2"/>
</dbReference>
<dbReference type="PANTHER" id="PTHR22991:SF40">
    <property type="entry name" value="PROTEIN CBG13490"/>
    <property type="match status" value="1"/>
</dbReference>
<keyword evidence="1" id="KW-1015">Disulfide bond</keyword>
<dbReference type="InterPro" id="IPR055400">
    <property type="entry name" value="CEMIP_X"/>
</dbReference>
<evidence type="ECO:0000256" key="1">
    <source>
        <dbReference type="ARBA" id="ARBA00023157"/>
    </source>
</evidence>
<proteinExistence type="predicted"/>
<dbReference type="InterPro" id="IPR016187">
    <property type="entry name" value="CTDL_fold"/>
</dbReference>
<dbReference type="SMART" id="SM00321">
    <property type="entry name" value="WSC"/>
    <property type="match status" value="1"/>
</dbReference>
<dbReference type="InterPro" id="IPR002889">
    <property type="entry name" value="WSC_carb-bd"/>
</dbReference>
<protein>
    <recommendedName>
        <fullName evidence="6">WSC domain-containing protein</fullName>
    </recommendedName>
</protein>
<dbReference type="Proteomes" id="UP000271974">
    <property type="component" value="Unassembled WGS sequence"/>
</dbReference>